<accession>A0A7D4UDT5</accession>
<proteinExistence type="predicted"/>
<keyword evidence="4" id="KW-1185">Reference proteome</keyword>
<feature type="transmembrane region" description="Helical" evidence="1">
    <location>
        <begin position="240"/>
        <end position="260"/>
    </location>
</feature>
<organism evidence="3 4">
    <name type="scientific">Mucilaginibacter mali</name>
    <dbReference type="NCBI Taxonomy" id="2740462"/>
    <lineage>
        <taxon>Bacteria</taxon>
        <taxon>Pseudomonadati</taxon>
        <taxon>Bacteroidota</taxon>
        <taxon>Sphingobacteriia</taxon>
        <taxon>Sphingobacteriales</taxon>
        <taxon>Sphingobacteriaceae</taxon>
        <taxon>Mucilaginibacter</taxon>
    </lineage>
</organism>
<feature type="chain" id="PRO_5028996000" evidence="2">
    <location>
        <begin position="19"/>
        <end position="663"/>
    </location>
</feature>
<evidence type="ECO:0000313" key="4">
    <source>
        <dbReference type="Proteomes" id="UP000505355"/>
    </source>
</evidence>
<dbReference type="EMBL" id="CP054139">
    <property type="protein sequence ID" value="QKJ32818.1"/>
    <property type="molecule type" value="Genomic_DNA"/>
</dbReference>
<dbReference type="Proteomes" id="UP000505355">
    <property type="component" value="Chromosome"/>
</dbReference>
<keyword evidence="1" id="KW-1133">Transmembrane helix</keyword>
<dbReference type="AlphaFoldDB" id="A0A7D4UDT5"/>
<dbReference type="KEGG" id="mmab:HQ865_24700"/>
<evidence type="ECO:0000313" key="3">
    <source>
        <dbReference type="EMBL" id="QKJ32818.1"/>
    </source>
</evidence>
<dbReference type="RefSeq" id="WP_173417463.1">
    <property type="nucleotide sequence ID" value="NZ_CP054139.1"/>
</dbReference>
<keyword evidence="1" id="KW-0472">Membrane</keyword>
<feature type="signal peptide" evidence="2">
    <location>
        <begin position="1"/>
        <end position="18"/>
    </location>
</feature>
<protein>
    <submittedName>
        <fullName evidence="3">Uncharacterized protein</fullName>
    </submittedName>
</protein>
<sequence>MKKALTLILVFLAAAGYAQTTIIAQGSPFELKTDKPQVIPVTLRMDKPTELHFDTVSVFSARNGNVSAEAYRKGIAISWDQRQSLLKLTVDPALLDAQGTYDVNLRYHIGSSTDNLYLNLSLVRSPAVLTVDKINITEQGTDRKADSLIITETSGKAGAGSLKLSFCYVPGVPKGRLITLPQQPIDVLPGGQTTVAYHIDEDLFKTLPIGETVGKLQLTSNSIAAPIPVQVDIWNKRSRWWIVLTVFTGLLIGTLVRHVLKDKKDREQARLNGLQLVRDIKDYTGTIEDPKFQAAMNAIVQDVLTAIAPSNNAVLLAGVSAITDKIDAARKKYNSQKDTFESILNTSKTNYNSLKAELFDDSLLPQVSRILAASQQSLNKAGEKLDAFNPTEAEVWLSKAKDQEKAGLLSYIAYINSLISFMNSPANYLPALPAGNDTAAVIQSFTQAAQSTYSASFSMGVQDAKSALLAANSIQQDLNAALDKLETGVLNFYNSGNALAANHPDFIAAITKWFDALKNMVNNTDAKLQPVAYWNPALLTALNAVWPNVVAVSQITLGDGESQAAFAFAARFFSGSGIPAPGTPLADLDLADLDDSYRSVYGQYLQSNIIQLLALTLLIGLGGFLTYGKNFVGYPEEFITIFLLSFSLDITADSIAQLRNRPA</sequence>
<evidence type="ECO:0000256" key="1">
    <source>
        <dbReference type="SAM" id="Phobius"/>
    </source>
</evidence>
<evidence type="ECO:0000256" key="2">
    <source>
        <dbReference type="SAM" id="SignalP"/>
    </source>
</evidence>
<reference evidence="3 4" key="1">
    <citation type="submission" date="2020-05" db="EMBL/GenBank/DDBJ databases">
        <title>Mucilaginibacter mali sp. nov.</title>
        <authorList>
            <person name="Kim H.S."/>
            <person name="Lee K.C."/>
            <person name="Suh M.K."/>
            <person name="Kim J.-S."/>
            <person name="Han K.-I."/>
            <person name="Eom M.K."/>
            <person name="Shin Y.K."/>
            <person name="Lee J.-S."/>
        </authorList>
    </citation>
    <scope>NUCLEOTIDE SEQUENCE [LARGE SCALE GENOMIC DNA]</scope>
    <source>
        <strain evidence="3 4">G2-14</strain>
    </source>
</reference>
<gene>
    <name evidence="3" type="ORF">HQ865_24700</name>
</gene>
<keyword evidence="1" id="KW-0812">Transmembrane</keyword>
<feature type="transmembrane region" description="Helical" evidence="1">
    <location>
        <begin position="608"/>
        <end position="627"/>
    </location>
</feature>
<name>A0A7D4UDT5_9SPHI</name>
<keyword evidence="2" id="KW-0732">Signal</keyword>